<feature type="transmembrane region" description="Helical" evidence="1">
    <location>
        <begin position="207"/>
        <end position="226"/>
    </location>
</feature>
<feature type="chain" id="PRO_5040423112" description="Cupredoxin" evidence="2">
    <location>
        <begin position="17"/>
        <end position="227"/>
    </location>
</feature>
<dbReference type="SUPFAM" id="SSF49503">
    <property type="entry name" value="Cupredoxins"/>
    <property type="match status" value="1"/>
</dbReference>
<evidence type="ECO:0000313" key="3">
    <source>
        <dbReference type="EMBL" id="KAF2096708.1"/>
    </source>
</evidence>
<dbReference type="OrthoDB" id="2331100at2759"/>
<dbReference type="AlphaFoldDB" id="A0A9P4IAY8"/>
<feature type="signal peptide" evidence="2">
    <location>
        <begin position="1"/>
        <end position="16"/>
    </location>
</feature>
<keyword evidence="2" id="KW-0732">Signal</keyword>
<keyword evidence="4" id="KW-1185">Reference proteome</keyword>
<dbReference type="Gene3D" id="2.60.40.420">
    <property type="entry name" value="Cupredoxins - blue copper proteins"/>
    <property type="match status" value="1"/>
</dbReference>
<name>A0A9P4IAY8_9PEZI</name>
<organism evidence="3 4">
    <name type="scientific">Rhizodiscina lignyota</name>
    <dbReference type="NCBI Taxonomy" id="1504668"/>
    <lineage>
        <taxon>Eukaryota</taxon>
        <taxon>Fungi</taxon>
        <taxon>Dikarya</taxon>
        <taxon>Ascomycota</taxon>
        <taxon>Pezizomycotina</taxon>
        <taxon>Dothideomycetes</taxon>
        <taxon>Pleosporomycetidae</taxon>
        <taxon>Aulographales</taxon>
        <taxon>Rhizodiscinaceae</taxon>
        <taxon>Rhizodiscina</taxon>
    </lineage>
</organism>
<dbReference type="PANTHER" id="PTHR34883:SF15">
    <property type="entry name" value="EXTRACELLULAR SERINE-RICH PROTEIN"/>
    <property type="match status" value="1"/>
</dbReference>
<proteinExistence type="predicted"/>
<dbReference type="InterPro" id="IPR052953">
    <property type="entry name" value="Ser-rich/MCO-related"/>
</dbReference>
<reference evidence="3" key="1">
    <citation type="journal article" date="2020" name="Stud. Mycol.">
        <title>101 Dothideomycetes genomes: a test case for predicting lifestyles and emergence of pathogens.</title>
        <authorList>
            <person name="Haridas S."/>
            <person name="Albert R."/>
            <person name="Binder M."/>
            <person name="Bloem J."/>
            <person name="Labutti K."/>
            <person name="Salamov A."/>
            <person name="Andreopoulos B."/>
            <person name="Baker S."/>
            <person name="Barry K."/>
            <person name="Bills G."/>
            <person name="Bluhm B."/>
            <person name="Cannon C."/>
            <person name="Castanera R."/>
            <person name="Culley D."/>
            <person name="Daum C."/>
            <person name="Ezra D."/>
            <person name="Gonzalez J."/>
            <person name="Henrissat B."/>
            <person name="Kuo A."/>
            <person name="Liang C."/>
            <person name="Lipzen A."/>
            <person name="Lutzoni F."/>
            <person name="Magnuson J."/>
            <person name="Mondo S."/>
            <person name="Nolan M."/>
            <person name="Ohm R."/>
            <person name="Pangilinan J."/>
            <person name="Park H.-J."/>
            <person name="Ramirez L."/>
            <person name="Alfaro M."/>
            <person name="Sun H."/>
            <person name="Tritt A."/>
            <person name="Yoshinaga Y."/>
            <person name="Zwiers L.-H."/>
            <person name="Turgeon B."/>
            <person name="Goodwin S."/>
            <person name="Spatafora J."/>
            <person name="Crous P."/>
            <person name="Grigoriev I."/>
        </authorList>
    </citation>
    <scope>NUCLEOTIDE SEQUENCE</scope>
    <source>
        <strain evidence="3">CBS 133067</strain>
    </source>
</reference>
<dbReference type="EMBL" id="ML978129">
    <property type="protein sequence ID" value="KAF2096708.1"/>
    <property type="molecule type" value="Genomic_DNA"/>
</dbReference>
<comment type="caution">
    <text evidence="3">The sequence shown here is derived from an EMBL/GenBank/DDBJ whole genome shotgun (WGS) entry which is preliminary data.</text>
</comment>
<accession>A0A9P4IAY8</accession>
<evidence type="ECO:0000256" key="1">
    <source>
        <dbReference type="SAM" id="Phobius"/>
    </source>
</evidence>
<dbReference type="InterPro" id="IPR008972">
    <property type="entry name" value="Cupredoxin"/>
</dbReference>
<evidence type="ECO:0000256" key="2">
    <source>
        <dbReference type="SAM" id="SignalP"/>
    </source>
</evidence>
<protein>
    <recommendedName>
        <fullName evidence="5">Cupredoxin</fullName>
    </recommendedName>
</protein>
<sequence>MVSILALLALGGVALAQYGNSGGSGSSSSSSSSAAPSPTATALPSGVHAVQVGNGGFNFQPESLTVPVGDTVEFFFHPLLHGVAQANFDDPCHPANDSAFWSGFMSVQSGVGSTSFKLKINSTEPIWYYCPQTTLKHCQSGMVGVINPPSGGNQTIEAFKDAAKNASTSSNPASVQGGIVGTADQVASSSGSAASSSPSGGLGAPNAVASGSLVGVILALFGVFVAV</sequence>
<evidence type="ECO:0000313" key="4">
    <source>
        <dbReference type="Proteomes" id="UP000799772"/>
    </source>
</evidence>
<keyword evidence="1" id="KW-1133">Transmembrane helix</keyword>
<dbReference type="PANTHER" id="PTHR34883">
    <property type="entry name" value="SERINE-RICH PROTEIN, PUTATIVE-RELATED-RELATED"/>
    <property type="match status" value="1"/>
</dbReference>
<keyword evidence="1" id="KW-0812">Transmembrane</keyword>
<dbReference type="Proteomes" id="UP000799772">
    <property type="component" value="Unassembled WGS sequence"/>
</dbReference>
<dbReference type="CDD" id="cd00920">
    <property type="entry name" value="Cupredoxin"/>
    <property type="match status" value="1"/>
</dbReference>
<gene>
    <name evidence="3" type="ORF">NA57DRAFT_58605</name>
</gene>
<keyword evidence="1" id="KW-0472">Membrane</keyword>
<evidence type="ECO:0008006" key="5">
    <source>
        <dbReference type="Google" id="ProtNLM"/>
    </source>
</evidence>